<evidence type="ECO:0000256" key="4">
    <source>
        <dbReference type="ARBA" id="ARBA00022807"/>
    </source>
</evidence>
<dbReference type="PROSITE" id="PS00139">
    <property type="entry name" value="THIOL_PROTEASE_CYS"/>
    <property type="match status" value="1"/>
</dbReference>
<dbReference type="GO" id="GO:0008234">
    <property type="term" value="F:cysteine-type peptidase activity"/>
    <property type="evidence" value="ECO:0007669"/>
    <property type="project" value="UniProtKB-KW"/>
</dbReference>
<comment type="similarity">
    <text evidence="1">Belongs to the peptidase C1 family.</text>
</comment>
<feature type="signal peptide" evidence="6">
    <location>
        <begin position="1"/>
        <end position="18"/>
    </location>
</feature>
<evidence type="ECO:0000259" key="7">
    <source>
        <dbReference type="SMART" id="SM00645"/>
    </source>
</evidence>
<evidence type="ECO:0000256" key="1">
    <source>
        <dbReference type="ARBA" id="ARBA00008455"/>
    </source>
</evidence>
<dbReference type="InterPro" id="IPR000668">
    <property type="entry name" value="Peptidase_C1A_C"/>
</dbReference>
<dbReference type="PRINTS" id="PR00705">
    <property type="entry name" value="PAPAIN"/>
</dbReference>
<evidence type="ECO:0000313" key="9">
    <source>
        <dbReference type="Proteomes" id="UP001497472"/>
    </source>
</evidence>
<dbReference type="SMART" id="SM00645">
    <property type="entry name" value="Pept_C1"/>
    <property type="match status" value="1"/>
</dbReference>
<dbReference type="SUPFAM" id="SSF54001">
    <property type="entry name" value="Cysteine proteinases"/>
    <property type="match status" value="1"/>
</dbReference>
<dbReference type="PROSITE" id="PS00639">
    <property type="entry name" value="THIOL_PROTEASE_HIS"/>
    <property type="match status" value="1"/>
</dbReference>
<dbReference type="InterPro" id="IPR025661">
    <property type="entry name" value="Pept_asp_AS"/>
</dbReference>
<name>A0AAV1IYQ5_9NEOP</name>
<evidence type="ECO:0000256" key="5">
    <source>
        <dbReference type="ARBA" id="ARBA00023157"/>
    </source>
</evidence>
<dbReference type="EMBL" id="CAVLEF010000002">
    <property type="protein sequence ID" value="CAK1541262.1"/>
    <property type="molecule type" value="Genomic_DNA"/>
</dbReference>
<keyword evidence="5" id="KW-1015">Disulfide bond</keyword>
<organism evidence="8 9">
    <name type="scientific">Leptosia nina</name>
    <dbReference type="NCBI Taxonomy" id="320188"/>
    <lineage>
        <taxon>Eukaryota</taxon>
        <taxon>Metazoa</taxon>
        <taxon>Ecdysozoa</taxon>
        <taxon>Arthropoda</taxon>
        <taxon>Hexapoda</taxon>
        <taxon>Insecta</taxon>
        <taxon>Pterygota</taxon>
        <taxon>Neoptera</taxon>
        <taxon>Endopterygota</taxon>
        <taxon>Lepidoptera</taxon>
        <taxon>Glossata</taxon>
        <taxon>Ditrysia</taxon>
        <taxon>Papilionoidea</taxon>
        <taxon>Pieridae</taxon>
        <taxon>Pierinae</taxon>
        <taxon>Leptosia</taxon>
    </lineage>
</organism>
<dbReference type="InterPro" id="IPR038765">
    <property type="entry name" value="Papain-like_cys_pep_sf"/>
</dbReference>
<proteinExistence type="inferred from homology"/>
<dbReference type="PANTHER" id="PTHR12411">
    <property type="entry name" value="CYSTEINE PROTEASE FAMILY C1-RELATED"/>
    <property type="match status" value="1"/>
</dbReference>
<sequence>MRFRELIVSVFLFDYVRCYLIKGSLDINNSSFVRKPINDGTAPAYFDWREGGFVSPVKDQQSCGACWAFSAVGSIESHVAIYWKLRVILSEQFLIDCEKEQTGCGNTTILKIFAQIVSDIGGVLQDKDYFPYSNRAYACRWNRDYQKLVPVIGYKRIHGEDQMVDYLYKNGPLSAAINSASMRHYNPRGQVVIDEPTDALCSPKKLDHAVVIVGYNEYVDPNTSIRTPYWIIKNSWGDQWGDHGFYYLVRGRNACGIAEDVSIPSVM</sequence>
<feature type="chain" id="PRO_5043393272" description="Peptidase C1A papain C-terminal domain-containing protein" evidence="6">
    <location>
        <begin position="19"/>
        <end position="267"/>
    </location>
</feature>
<evidence type="ECO:0000256" key="6">
    <source>
        <dbReference type="SAM" id="SignalP"/>
    </source>
</evidence>
<dbReference type="Gene3D" id="3.90.70.10">
    <property type="entry name" value="Cysteine proteinases"/>
    <property type="match status" value="1"/>
</dbReference>
<keyword evidence="2" id="KW-0645">Protease</keyword>
<comment type="caution">
    <text evidence="8">The sequence shown here is derived from an EMBL/GenBank/DDBJ whole genome shotgun (WGS) entry which is preliminary data.</text>
</comment>
<dbReference type="PROSITE" id="PS00640">
    <property type="entry name" value="THIOL_PROTEASE_ASN"/>
    <property type="match status" value="1"/>
</dbReference>
<dbReference type="InterPro" id="IPR013128">
    <property type="entry name" value="Peptidase_C1A"/>
</dbReference>
<evidence type="ECO:0000313" key="8">
    <source>
        <dbReference type="EMBL" id="CAK1541262.1"/>
    </source>
</evidence>
<dbReference type="CDD" id="cd02248">
    <property type="entry name" value="Peptidase_C1A"/>
    <property type="match status" value="1"/>
</dbReference>
<evidence type="ECO:0000256" key="3">
    <source>
        <dbReference type="ARBA" id="ARBA00022801"/>
    </source>
</evidence>
<keyword evidence="3" id="KW-0378">Hydrolase</keyword>
<dbReference type="GO" id="GO:0006508">
    <property type="term" value="P:proteolysis"/>
    <property type="evidence" value="ECO:0007669"/>
    <property type="project" value="UniProtKB-KW"/>
</dbReference>
<dbReference type="AlphaFoldDB" id="A0AAV1IYQ5"/>
<dbReference type="InterPro" id="IPR039417">
    <property type="entry name" value="Peptidase_C1A_papain-like"/>
</dbReference>
<dbReference type="Proteomes" id="UP001497472">
    <property type="component" value="Unassembled WGS sequence"/>
</dbReference>
<keyword evidence="6" id="KW-0732">Signal</keyword>
<feature type="domain" description="Peptidase C1A papain C-terminal" evidence="7">
    <location>
        <begin position="42"/>
        <end position="265"/>
    </location>
</feature>
<dbReference type="InterPro" id="IPR025660">
    <property type="entry name" value="Pept_his_AS"/>
</dbReference>
<keyword evidence="4" id="KW-0788">Thiol protease</keyword>
<reference evidence="8 9" key="1">
    <citation type="submission" date="2023-11" db="EMBL/GenBank/DDBJ databases">
        <authorList>
            <person name="Okamura Y."/>
        </authorList>
    </citation>
    <scope>NUCLEOTIDE SEQUENCE [LARGE SCALE GENOMIC DNA]</scope>
</reference>
<evidence type="ECO:0000256" key="2">
    <source>
        <dbReference type="ARBA" id="ARBA00022670"/>
    </source>
</evidence>
<dbReference type="Pfam" id="PF00112">
    <property type="entry name" value="Peptidase_C1"/>
    <property type="match status" value="1"/>
</dbReference>
<dbReference type="InterPro" id="IPR000169">
    <property type="entry name" value="Pept_cys_AS"/>
</dbReference>
<keyword evidence="9" id="KW-1185">Reference proteome</keyword>
<gene>
    <name evidence="8" type="ORF">LNINA_LOCUS1261</name>
</gene>
<accession>A0AAV1IYQ5</accession>
<protein>
    <recommendedName>
        <fullName evidence="7">Peptidase C1A papain C-terminal domain-containing protein</fullName>
    </recommendedName>
</protein>